<dbReference type="GO" id="GO:0046872">
    <property type="term" value="F:metal ion binding"/>
    <property type="evidence" value="ECO:0007669"/>
    <property type="project" value="UniProtKB-KW"/>
</dbReference>
<feature type="binding site" evidence="3">
    <location>
        <position position="89"/>
    </location>
    <ligand>
        <name>Cu cation</name>
        <dbReference type="ChEBI" id="CHEBI:23378"/>
    </ligand>
</feature>
<protein>
    <recommendedName>
        <fullName evidence="6">Thioredoxin domain-containing protein</fullName>
    </recommendedName>
</protein>
<feature type="disulfide bond" description="Redox-active" evidence="4">
    <location>
        <begin position="89"/>
        <end position="93"/>
    </location>
</feature>
<evidence type="ECO:0000313" key="7">
    <source>
        <dbReference type="EMBL" id="CAA9489079.1"/>
    </source>
</evidence>
<evidence type="ECO:0000256" key="4">
    <source>
        <dbReference type="PIRSR" id="PIRSR603782-2"/>
    </source>
</evidence>
<keyword evidence="4" id="KW-1015">Disulfide bond</keyword>
<gene>
    <name evidence="7" type="ORF">AVDCRST_MAG30-1260</name>
</gene>
<feature type="signal peptide" evidence="5">
    <location>
        <begin position="1"/>
        <end position="18"/>
    </location>
</feature>
<dbReference type="PANTHER" id="PTHR12151">
    <property type="entry name" value="ELECTRON TRANSPORT PROTIN SCO1/SENC FAMILY MEMBER"/>
    <property type="match status" value="1"/>
</dbReference>
<proteinExistence type="inferred from homology"/>
<dbReference type="PANTHER" id="PTHR12151:SF25">
    <property type="entry name" value="LINALOOL DEHYDRATASE_ISOMERASE DOMAIN-CONTAINING PROTEIN"/>
    <property type="match status" value="1"/>
</dbReference>
<evidence type="ECO:0000256" key="1">
    <source>
        <dbReference type="ARBA" id="ARBA00010996"/>
    </source>
</evidence>
<dbReference type="InterPro" id="IPR036249">
    <property type="entry name" value="Thioredoxin-like_sf"/>
</dbReference>
<sequence length="205" mass="21940">MNPRLAFALALIVGCTLAAVIGVSVAARSGDGGSAGSDGLQLVNGWAGATRPAGIPPADFALRDQDGRPASLEAYRGRPVILTFLYSTCEDTCPTQVQTIRGALDDLGADVPLLAVSVDPAGDTPQRARRFVLEQRMTGRMRFLLGDRAELARVWKRYAIAPQRDELEHSAYVLLIDAQGRQRIAFPFGALTSEGLAHDLRRLGA</sequence>
<dbReference type="Pfam" id="PF02630">
    <property type="entry name" value="SCO1-SenC"/>
    <property type="match status" value="1"/>
</dbReference>
<dbReference type="PROSITE" id="PS51257">
    <property type="entry name" value="PROKAR_LIPOPROTEIN"/>
    <property type="match status" value="1"/>
</dbReference>
<feature type="chain" id="PRO_5039518913" description="Thioredoxin domain-containing protein" evidence="5">
    <location>
        <begin position="19"/>
        <end position="205"/>
    </location>
</feature>
<evidence type="ECO:0000256" key="3">
    <source>
        <dbReference type="PIRSR" id="PIRSR603782-1"/>
    </source>
</evidence>
<accession>A0A6J4S514</accession>
<dbReference type="Gene3D" id="3.40.30.10">
    <property type="entry name" value="Glutaredoxin"/>
    <property type="match status" value="1"/>
</dbReference>
<organism evidence="7">
    <name type="scientific">uncultured Solirubrobacteraceae bacterium</name>
    <dbReference type="NCBI Taxonomy" id="1162706"/>
    <lineage>
        <taxon>Bacteria</taxon>
        <taxon>Bacillati</taxon>
        <taxon>Actinomycetota</taxon>
        <taxon>Thermoleophilia</taxon>
        <taxon>Solirubrobacterales</taxon>
        <taxon>Solirubrobacteraceae</taxon>
        <taxon>environmental samples</taxon>
    </lineage>
</organism>
<reference evidence="7" key="1">
    <citation type="submission" date="2020-02" db="EMBL/GenBank/DDBJ databases">
        <authorList>
            <person name="Meier V. D."/>
        </authorList>
    </citation>
    <scope>NUCLEOTIDE SEQUENCE</scope>
    <source>
        <strain evidence="7">AVDCRST_MAG30</strain>
    </source>
</reference>
<evidence type="ECO:0000256" key="5">
    <source>
        <dbReference type="SAM" id="SignalP"/>
    </source>
</evidence>
<comment type="similarity">
    <text evidence="1">Belongs to the SCO1/2 family.</text>
</comment>
<dbReference type="CDD" id="cd02968">
    <property type="entry name" value="SCO"/>
    <property type="match status" value="1"/>
</dbReference>
<name>A0A6J4S514_9ACTN</name>
<evidence type="ECO:0000256" key="2">
    <source>
        <dbReference type="ARBA" id="ARBA00023008"/>
    </source>
</evidence>
<dbReference type="InterPro" id="IPR003782">
    <property type="entry name" value="SCO1/SenC"/>
</dbReference>
<keyword evidence="2 3" id="KW-0186">Copper</keyword>
<dbReference type="EMBL" id="CADCVS010000186">
    <property type="protein sequence ID" value="CAA9489079.1"/>
    <property type="molecule type" value="Genomic_DNA"/>
</dbReference>
<dbReference type="InterPro" id="IPR013766">
    <property type="entry name" value="Thioredoxin_domain"/>
</dbReference>
<evidence type="ECO:0000259" key="6">
    <source>
        <dbReference type="PROSITE" id="PS51352"/>
    </source>
</evidence>
<keyword evidence="5" id="KW-0732">Signal</keyword>
<dbReference type="PROSITE" id="PS51352">
    <property type="entry name" value="THIOREDOXIN_2"/>
    <property type="match status" value="1"/>
</dbReference>
<feature type="domain" description="Thioredoxin" evidence="6">
    <location>
        <begin position="51"/>
        <end position="205"/>
    </location>
</feature>
<dbReference type="SUPFAM" id="SSF52833">
    <property type="entry name" value="Thioredoxin-like"/>
    <property type="match status" value="1"/>
</dbReference>
<feature type="binding site" evidence="3">
    <location>
        <position position="169"/>
    </location>
    <ligand>
        <name>Cu cation</name>
        <dbReference type="ChEBI" id="CHEBI:23378"/>
    </ligand>
</feature>
<keyword evidence="3" id="KW-0479">Metal-binding</keyword>
<feature type="binding site" evidence="3">
    <location>
        <position position="93"/>
    </location>
    <ligand>
        <name>Cu cation</name>
        <dbReference type="ChEBI" id="CHEBI:23378"/>
    </ligand>
</feature>
<dbReference type="AlphaFoldDB" id="A0A6J4S514"/>